<dbReference type="PANTHER" id="PTHR42929:SF1">
    <property type="entry name" value="INNER MEMBRANE ABC TRANSPORTER PERMEASE PROTEIN YDCU-RELATED"/>
    <property type="match status" value="1"/>
</dbReference>
<dbReference type="InterPro" id="IPR000515">
    <property type="entry name" value="MetI-like"/>
</dbReference>
<evidence type="ECO:0000256" key="6">
    <source>
        <dbReference type="ARBA" id="ARBA00022989"/>
    </source>
</evidence>
<feature type="transmembrane region" description="Helical" evidence="8">
    <location>
        <begin position="99"/>
        <end position="117"/>
    </location>
</feature>
<feature type="transmembrane region" description="Helical" evidence="8">
    <location>
        <begin position="52"/>
        <end position="78"/>
    </location>
</feature>
<protein>
    <recommendedName>
        <fullName evidence="9">ABC transmembrane type-1 domain-containing protein</fullName>
    </recommendedName>
</protein>
<keyword evidence="11" id="KW-1185">Reference proteome</keyword>
<dbReference type="Gene3D" id="1.10.3720.10">
    <property type="entry name" value="MetI-like"/>
    <property type="match status" value="1"/>
</dbReference>
<sequence>MSIKTRSCLYALPFIMFLAVIIALPLWSVLIGSLGHHSDRFAFYTRIINSKFYLNAFISTIQLSLISTLIGITFALPISISLRASSRLSRHIATALSNLGANFAGVPAVTSFIILLGVNGVLTKGLIKVGLLQEINIYSFTGLILTYSFFQISLGIILIIPIIQSIPKDIEEAAVLMGTTKYRFWTKIGLPIVSRQIIAVFILLFANAMGAYATAFTLIGTSARIVTVRISELVAGDVFANPGLANALAVCLLIILLLCVGISQLIKGKETTL</sequence>
<keyword evidence="6 8" id="KW-1133">Transmembrane helix</keyword>
<feature type="transmembrane region" description="Helical" evidence="8">
    <location>
        <begin position="197"/>
        <end position="223"/>
    </location>
</feature>
<dbReference type="CDD" id="cd06261">
    <property type="entry name" value="TM_PBP2"/>
    <property type="match status" value="1"/>
</dbReference>
<comment type="caution">
    <text evidence="10">The sequence shown here is derived from an EMBL/GenBank/DDBJ whole genome shotgun (WGS) entry which is preliminary data.</text>
</comment>
<dbReference type="AlphaFoldDB" id="J0ZPF5"/>
<feature type="transmembrane region" description="Helical" evidence="8">
    <location>
        <begin position="137"/>
        <end position="160"/>
    </location>
</feature>
<name>J0ZPF5_9HYPH</name>
<evidence type="ECO:0000313" key="10">
    <source>
        <dbReference type="EMBL" id="EJF90453.1"/>
    </source>
</evidence>
<comment type="similarity">
    <text evidence="2">Belongs to the binding-protein-dependent transport system permease family. CysTW subfamily.</text>
</comment>
<dbReference type="PROSITE" id="PS50928">
    <property type="entry name" value="ABC_TM1"/>
    <property type="match status" value="1"/>
</dbReference>
<evidence type="ECO:0000313" key="11">
    <source>
        <dbReference type="Proteomes" id="UP000008952"/>
    </source>
</evidence>
<dbReference type="eggNOG" id="COG4132">
    <property type="taxonomic scope" value="Bacteria"/>
</dbReference>
<comment type="subcellular location">
    <subcellularLocation>
        <location evidence="1 8">Cell membrane</location>
        <topology evidence="1 8">Multi-pass membrane protein</topology>
    </subcellularLocation>
</comment>
<gene>
    <name evidence="10" type="ORF">ME5_00854</name>
</gene>
<evidence type="ECO:0000256" key="3">
    <source>
        <dbReference type="ARBA" id="ARBA00022448"/>
    </source>
</evidence>
<feature type="transmembrane region" description="Helical" evidence="8">
    <location>
        <begin position="7"/>
        <end position="32"/>
    </location>
</feature>
<evidence type="ECO:0000256" key="5">
    <source>
        <dbReference type="ARBA" id="ARBA00022692"/>
    </source>
</evidence>
<evidence type="ECO:0000256" key="7">
    <source>
        <dbReference type="ARBA" id="ARBA00023136"/>
    </source>
</evidence>
<evidence type="ECO:0000256" key="8">
    <source>
        <dbReference type="RuleBase" id="RU363032"/>
    </source>
</evidence>
<proteinExistence type="inferred from homology"/>
<dbReference type="InterPro" id="IPR035906">
    <property type="entry name" value="MetI-like_sf"/>
</dbReference>
<keyword evidence="5 8" id="KW-0812">Transmembrane</keyword>
<dbReference type="EMBL" id="AIMB01000007">
    <property type="protein sequence ID" value="EJF90453.1"/>
    <property type="molecule type" value="Genomic_DNA"/>
</dbReference>
<dbReference type="STRING" id="1094558.ME5_00854"/>
<evidence type="ECO:0000256" key="1">
    <source>
        <dbReference type="ARBA" id="ARBA00004651"/>
    </source>
</evidence>
<organism evidence="10 11">
    <name type="scientific">Bartonella tamiae Th239</name>
    <dbReference type="NCBI Taxonomy" id="1094558"/>
    <lineage>
        <taxon>Bacteria</taxon>
        <taxon>Pseudomonadati</taxon>
        <taxon>Pseudomonadota</taxon>
        <taxon>Alphaproteobacteria</taxon>
        <taxon>Hyphomicrobiales</taxon>
        <taxon>Bartonellaceae</taxon>
        <taxon>Bartonella</taxon>
    </lineage>
</organism>
<keyword evidence="4" id="KW-1003">Cell membrane</keyword>
<evidence type="ECO:0000259" key="9">
    <source>
        <dbReference type="PROSITE" id="PS50928"/>
    </source>
</evidence>
<keyword evidence="7 8" id="KW-0472">Membrane</keyword>
<dbReference type="Proteomes" id="UP000008952">
    <property type="component" value="Unassembled WGS sequence"/>
</dbReference>
<dbReference type="SUPFAM" id="SSF161098">
    <property type="entry name" value="MetI-like"/>
    <property type="match status" value="1"/>
</dbReference>
<feature type="transmembrane region" description="Helical" evidence="8">
    <location>
        <begin position="243"/>
        <end position="266"/>
    </location>
</feature>
<dbReference type="PATRIC" id="fig|1094558.3.peg.937"/>
<feature type="domain" description="ABC transmembrane type-1" evidence="9">
    <location>
        <begin position="57"/>
        <end position="263"/>
    </location>
</feature>
<dbReference type="RefSeq" id="WP_008038794.1">
    <property type="nucleotide sequence ID" value="NZ_JH725147.1"/>
</dbReference>
<keyword evidence="3 8" id="KW-0813">Transport</keyword>
<dbReference type="HOGENOM" id="CLU_016047_18_6_5"/>
<dbReference type="GO" id="GO:0055085">
    <property type="term" value="P:transmembrane transport"/>
    <property type="evidence" value="ECO:0007669"/>
    <property type="project" value="InterPro"/>
</dbReference>
<dbReference type="Pfam" id="PF00528">
    <property type="entry name" value="BPD_transp_1"/>
    <property type="match status" value="1"/>
</dbReference>
<accession>J0ZPF5</accession>
<reference evidence="10 11" key="1">
    <citation type="submission" date="2012-03" db="EMBL/GenBank/DDBJ databases">
        <title>The Genome Sequence of Bartonella tamiae Th239.</title>
        <authorList>
            <consortium name="The Broad Institute Genome Sequencing Platform"/>
            <consortium name="The Broad Institute Genome Sequencing Center for Infectious Disease"/>
            <person name="Feldgarden M."/>
            <person name="Kirby J."/>
            <person name="Kosoy M."/>
            <person name="Birtles R."/>
            <person name="Probert W.S."/>
            <person name="Chiaraviglio L."/>
            <person name="Young S.K."/>
            <person name="Zeng Q."/>
            <person name="Gargeya S."/>
            <person name="Fitzgerald M."/>
            <person name="Haas B."/>
            <person name="Abouelleil A."/>
            <person name="Alvarado L."/>
            <person name="Arachchi H.M."/>
            <person name="Berlin A."/>
            <person name="Chapman S.B."/>
            <person name="Gearin G."/>
            <person name="Goldberg J."/>
            <person name="Griggs A."/>
            <person name="Gujja S."/>
            <person name="Hansen M."/>
            <person name="Heiman D."/>
            <person name="Howarth C."/>
            <person name="Larimer J."/>
            <person name="Lui A."/>
            <person name="MacDonald P.J.P."/>
            <person name="McCowen C."/>
            <person name="Montmayeur A."/>
            <person name="Murphy C."/>
            <person name="Neiman D."/>
            <person name="Pearson M."/>
            <person name="Priest M."/>
            <person name="Roberts A."/>
            <person name="Saif S."/>
            <person name="Shea T."/>
            <person name="Sisk P."/>
            <person name="Stolte C."/>
            <person name="Sykes S."/>
            <person name="Wortman J."/>
            <person name="Nusbaum C."/>
            <person name="Birren B."/>
        </authorList>
    </citation>
    <scope>NUCLEOTIDE SEQUENCE [LARGE SCALE GENOMIC DNA]</scope>
    <source>
        <strain evidence="10 11">Th239</strain>
    </source>
</reference>
<dbReference type="GO" id="GO:0005886">
    <property type="term" value="C:plasma membrane"/>
    <property type="evidence" value="ECO:0007669"/>
    <property type="project" value="UniProtKB-SubCell"/>
</dbReference>
<dbReference type="OrthoDB" id="8404154at2"/>
<evidence type="ECO:0000256" key="2">
    <source>
        <dbReference type="ARBA" id="ARBA00007069"/>
    </source>
</evidence>
<evidence type="ECO:0000256" key="4">
    <source>
        <dbReference type="ARBA" id="ARBA00022475"/>
    </source>
</evidence>
<dbReference type="PANTHER" id="PTHR42929">
    <property type="entry name" value="INNER MEMBRANE ABC TRANSPORTER PERMEASE PROTEIN YDCU-RELATED-RELATED"/>
    <property type="match status" value="1"/>
</dbReference>